<sequence>MNHPIHPTFHPMNLPCHPFQRQRIRCTRPHIHKTVALSRNLIEVCFSKIQFFVLLFNPEESFD</sequence>
<organism evidence="1">
    <name type="scientific">Utricularia reniformis</name>
    <dbReference type="NCBI Taxonomy" id="192314"/>
    <lineage>
        <taxon>Eukaryota</taxon>
        <taxon>Viridiplantae</taxon>
        <taxon>Streptophyta</taxon>
        <taxon>Embryophyta</taxon>
        <taxon>Tracheophyta</taxon>
        <taxon>Spermatophyta</taxon>
        <taxon>Magnoliopsida</taxon>
        <taxon>eudicotyledons</taxon>
        <taxon>Gunneridae</taxon>
        <taxon>Pentapetalae</taxon>
        <taxon>asterids</taxon>
        <taxon>lamiids</taxon>
        <taxon>Lamiales</taxon>
        <taxon>Lentibulariaceae</taxon>
        <taxon>Utricularia</taxon>
    </lineage>
</organism>
<evidence type="ECO:0000313" key="1">
    <source>
        <dbReference type="EMBL" id="ART31423.1"/>
    </source>
</evidence>
<geneLocation type="mitochondrion" evidence="1"/>
<dbReference type="AlphaFoldDB" id="A0A1Y0B228"/>
<accession>A0A1Y0B228</accession>
<reference evidence="1" key="1">
    <citation type="submission" date="2017-03" db="EMBL/GenBank/DDBJ databases">
        <title>The mitochondrial genome of the carnivorous plant Utricularia reniformis (Lentibulariaceae): structure, comparative analysis and evolutionary landmarks.</title>
        <authorList>
            <person name="Silva S.R."/>
            <person name="Alvarenga D.O."/>
            <person name="Michael T.P."/>
            <person name="Miranda V.F.O."/>
            <person name="Varani A.M."/>
        </authorList>
    </citation>
    <scope>NUCLEOTIDE SEQUENCE</scope>
</reference>
<keyword evidence="1" id="KW-0496">Mitochondrion</keyword>
<protein>
    <submittedName>
        <fullName evidence="1">Uncharacterized protein</fullName>
    </submittedName>
</protein>
<gene>
    <name evidence="1" type="ORF">AEK19_MT1209</name>
</gene>
<dbReference type="EMBL" id="KY774314">
    <property type="protein sequence ID" value="ART31423.1"/>
    <property type="molecule type" value="Genomic_DNA"/>
</dbReference>
<proteinExistence type="predicted"/>
<name>A0A1Y0B228_9LAMI</name>